<evidence type="ECO:0000313" key="9">
    <source>
        <dbReference type="Proteomes" id="UP001160499"/>
    </source>
</evidence>
<dbReference type="Gene3D" id="2.40.440.10">
    <property type="entry name" value="L,D-transpeptidase catalytic domain-like"/>
    <property type="match status" value="1"/>
</dbReference>
<dbReference type="CDD" id="cd16913">
    <property type="entry name" value="YkuD_like"/>
    <property type="match status" value="1"/>
</dbReference>
<keyword evidence="8" id="KW-0449">Lipoprotein</keyword>
<accession>A0ABT6LEU9</accession>
<comment type="caution">
    <text evidence="8">The sequence shown here is derived from an EMBL/GenBank/DDBJ whole genome shotgun (WGS) entry which is preliminary data.</text>
</comment>
<keyword evidence="7" id="KW-1133">Transmembrane helix</keyword>
<name>A0ABT6LEU9_9ACTN</name>
<proteinExistence type="predicted"/>
<sequence>MSDDLTNDELTNPELSGALREFAARHETSPALTGAEVRGRAAVRRARRRVTGTLVAATAALALVAFALTLDLTNSTNSASPAGSGTQRQIPAATPSAAQSASATVSPVPRTPVTAGSVDLGKGIMIVGKRVMPLTDGSPNTPKVVGPLTVYDRRPEVKTLTVTTPTGDARYNAEISYVVELRDADNMPVYVGAALRFDKENVGRYATSAGWIDLDESDAKWFYASVKPGTAIEVTGTKSATGPVG</sequence>
<evidence type="ECO:0000313" key="8">
    <source>
        <dbReference type="EMBL" id="MDH6214837.1"/>
    </source>
</evidence>
<keyword evidence="3" id="KW-0133">Cell shape</keyword>
<reference evidence="8 9" key="1">
    <citation type="submission" date="2023-04" db="EMBL/GenBank/DDBJ databases">
        <title>Forest soil microbial communities from Buena Vista Peninsula, Colon Province, Panama.</title>
        <authorList>
            <person name="Bouskill N."/>
        </authorList>
    </citation>
    <scope>NUCLEOTIDE SEQUENCE [LARGE SCALE GENOMIC DNA]</scope>
    <source>
        <strain evidence="8 9">GGS1</strain>
    </source>
</reference>
<keyword evidence="4" id="KW-0573">Peptidoglycan synthesis</keyword>
<feature type="compositionally biased region" description="Low complexity" evidence="6">
    <location>
        <begin position="91"/>
        <end position="108"/>
    </location>
</feature>
<evidence type="ECO:0000256" key="6">
    <source>
        <dbReference type="SAM" id="MobiDB-lite"/>
    </source>
</evidence>
<evidence type="ECO:0000256" key="2">
    <source>
        <dbReference type="ARBA" id="ARBA00022679"/>
    </source>
</evidence>
<evidence type="ECO:0000256" key="3">
    <source>
        <dbReference type="ARBA" id="ARBA00022960"/>
    </source>
</evidence>
<keyword evidence="5" id="KW-0961">Cell wall biogenesis/degradation</keyword>
<evidence type="ECO:0000256" key="4">
    <source>
        <dbReference type="ARBA" id="ARBA00022984"/>
    </source>
</evidence>
<feature type="compositionally biased region" description="Polar residues" evidence="6">
    <location>
        <begin position="77"/>
        <end position="89"/>
    </location>
</feature>
<dbReference type="EMBL" id="JARXVH010000003">
    <property type="protein sequence ID" value="MDH6214837.1"/>
    <property type="molecule type" value="Genomic_DNA"/>
</dbReference>
<keyword evidence="7" id="KW-0472">Membrane</keyword>
<evidence type="ECO:0000256" key="7">
    <source>
        <dbReference type="SAM" id="Phobius"/>
    </source>
</evidence>
<gene>
    <name evidence="8" type="ORF">M2283_002120</name>
</gene>
<feature type="region of interest" description="Disordered" evidence="6">
    <location>
        <begin position="77"/>
        <end position="114"/>
    </location>
</feature>
<evidence type="ECO:0000256" key="5">
    <source>
        <dbReference type="ARBA" id="ARBA00023316"/>
    </source>
</evidence>
<dbReference type="InterPro" id="IPR038063">
    <property type="entry name" value="Transpep_catalytic_dom"/>
</dbReference>
<keyword evidence="2" id="KW-0808">Transferase</keyword>
<dbReference type="Proteomes" id="UP001160499">
    <property type="component" value="Unassembled WGS sequence"/>
</dbReference>
<organism evidence="8 9">
    <name type="scientific">Streptomyces pseudovenezuelae</name>
    <dbReference type="NCBI Taxonomy" id="67350"/>
    <lineage>
        <taxon>Bacteria</taxon>
        <taxon>Bacillati</taxon>
        <taxon>Actinomycetota</taxon>
        <taxon>Actinomycetes</taxon>
        <taxon>Kitasatosporales</taxon>
        <taxon>Streptomycetaceae</taxon>
        <taxon>Streptomyces</taxon>
        <taxon>Streptomyces aurantiacus group</taxon>
    </lineage>
</organism>
<dbReference type="RefSeq" id="WP_280875862.1">
    <property type="nucleotide sequence ID" value="NZ_JARXVH010000003.1"/>
</dbReference>
<protein>
    <submittedName>
        <fullName evidence="8">Lipoprotein-anchoring transpeptidase ErfK/SrfK</fullName>
    </submittedName>
</protein>
<comment type="pathway">
    <text evidence="1">Cell wall biogenesis; peptidoglycan biosynthesis.</text>
</comment>
<keyword evidence="7" id="KW-0812">Transmembrane</keyword>
<dbReference type="InterPro" id="IPR005490">
    <property type="entry name" value="LD_TPept_cat_dom"/>
</dbReference>
<keyword evidence="9" id="KW-1185">Reference proteome</keyword>
<feature type="transmembrane region" description="Helical" evidence="7">
    <location>
        <begin position="50"/>
        <end position="70"/>
    </location>
</feature>
<evidence type="ECO:0000256" key="1">
    <source>
        <dbReference type="ARBA" id="ARBA00004752"/>
    </source>
</evidence>